<proteinExistence type="predicted"/>
<accession>A0A6J4MCX4</accession>
<evidence type="ECO:0000313" key="2">
    <source>
        <dbReference type="EMBL" id="CAA9356275.1"/>
    </source>
</evidence>
<feature type="compositionally biased region" description="Low complexity" evidence="1">
    <location>
        <begin position="1"/>
        <end position="25"/>
    </location>
</feature>
<name>A0A6J4MCX4_9BACT</name>
<protein>
    <submittedName>
        <fullName evidence="2">Uncharacterized protein</fullName>
    </submittedName>
</protein>
<feature type="non-terminal residue" evidence="2">
    <location>
        <position position="1"/>
    </location>
</feature>
<sequence>CGSGRRAPPAAAGSGSPSRAGWPASWAATSRWRAGTAAAAPSRCGCRWA</sequence>
<evidence type="ECO:0000256" key="1">
    <source>
        <dbReference type="SAM" id="MobiDB-lite"/>
    </source>
</evidence>
<organism evidence="2">
    <name type="scientific">uncultured Gemmatimonadaceae bacterium</name>
    <dbReference type="NCBI Taxonomy" id="246130"/>
    <lineage>
        <taxon>Bacteria</taxon>
        <taxon>Pseudomonadati</taxon>
        <taxon>Gemmatimonadota</taxon>
        <taxon>Gemmatimonadia</taxon>
        <taxon>Gemmatimonadales</taxon>
        <taxon>Gemmatimonadaceae</taxon>
        <taxon>environmental samples</taxon>
    </lineage>
</organism>
<reference evidence="2" key="1">
    <citation type="submission" date="2020-02" db="EMBL/GenBank/DDBJ databases">
        <authorList>
            <person name="Meier V. D."/>
        </authorList>
    </citation>
    <scope>NUCLEOTIDE SEQUENCE</scope>
    <source>
        <strain evidence="2">AVDCRST_MAG40</strain>
    </source>
</reference>
<dbReference type="AlphaFoldDB" id="A0A6J4MCX4"/>
<feature type="non-terminal residue" evidence="2">
    <location>
        <position position="49"/>
    </location>
</feature>
<dbReference type="EMBL" id="CADCTX010000877">
    <property type="protein sequence ID" value="CAA9356275.1"/>
    <property type="molecule type" value="Genomic_DNA"/>
</dbReference>
<gene>
    <name evidence="2" type="ORF">AVDCRST_MAG40-3192</name>
</gene>
<feature type="region of interest" description="Disordered" evidence="1">
    <location>
        <begin position="1"/>
        <end position="27"/>
    </location>
</feature>